<dbReference type="EMBL" id="CP016199">
    <property type="protein sequence ID" value="ASS37727.1"/>
    <property type="molecule type" value="Genomic_DNA"/>
</dbReference>
<dbReference type="Gene3D" id="1.10.1760.20">
    <property type="match status" value="1"/>
</dbReference>
<dbReference type="RefSeq" id="WP_094233952.1">
    <property type="nucleotide sequence ID" value="NZ_CP016199.1"/>
</dbReference>
<feature type="transmembrane region" description="Helical" evidence="1">
    <location>
        <begin position="123"/>
        <end position="149"/>
    </location>
</feature>
<dbReference type="AlphaFoldDB" id="A0A223AS08"/>
<name>A0A223AS08_9FIRM</name>
<reference evidence="3" key="1">
    <citation type="submission" date="2016-05" db="EMBL/GenBank/DDBJ databases">
        <authorList>
            <person name="Holder M.E."/>
            <person name="Ajami N.J."/>
            <person name="Petrosino J.F."/>
        </authorList>
    </citation>
    <scope>NUCLEOTIDE SEQUENCE [LARGE SCALE GENOMIC DNA]</scope>
    <source>
        <strain evidence="3">ATCC 700696</strain>
    </source>
</reference>
<keyword evidence="1" id="KW-1133">Transmembrane helix</keyword>
<keyword evidence="1" id="KW-0812">Transmembrane</keyword>
<sequence length="210" mass="21867">MRDKLSDSKFLAQLALLVAVEIVMKLTGLGSVPIGPLYMSFLTLPIAIGAILMGPLAGAILGGVFGIASFMDAISGASVMGGVLFQVAPFKTFVLCVITRVLMGACAGIIFKAINKVLKDRTIAYSIGAISAPILNTIFFMGFLVIAFYDTDYIQKLAHTIGATNPLTFVITLVGLQGLIEAATCCVLGTIVSKALAKHLGHNTAGNTNA</sequence>
<gene>
    <name evidence="2" type="ORF">AXF17_04180</name>
</gene>
<accession>A0A223AS08</accession>
<feature type="transmembrane region" description="Helical" evidence="1">
    <location>
        <begin position="169"/>
        <end position="192"/>
    </location>
</feature>
<dbReference type="OrthoDB" id="9813540at2"/>
<dbReference type="Pfam" id="PF12822">
    <property type="entry name" value="ECF_trnsprt"/>
    <property type="match status" value="1"/>
</dbReference>
<evidence type="ECO:0000256" key="1">
    <source>
        <dbReference type="SAM" id="Phobius"/>
    </source>
</evidence>
<dbReference type="Proteomes" id="UP000214689">
    <property type="component" value="Chromosome"/>
</dbReference>
<organism evidence="2 3">
    <name type="scientific">Mogibacterium pumilum</name>
    <dbReference type="NCBI Taxonomy" id="86332"/>
    <lineage>
        <taxon>Bacteria</taxon>
        <taxon>Bacillati</taxon>
        <taxon>Bacillota</taxon>
        <taxon>Clostridia</taxon>
        <taxon>Peptostreptococcales</taxon>
        <taxon>Anaerovoracaceae</taxon>
        <taxon>Mogibacterium</taxon>
    </lineage>
</organism>
<protein>
    <submittedName>
        <fullName evidence="2">ECF transporter S component</fullName>
    </submittedName>
</protein>
<keyword evidence="3" id="KW-1185">Reference proteome</keyword>
<keyword evidence="1" id="KW-0472">Membrane</keyword>
<dbReference type="InterPro" id="IPR024529">
    <property type="entry name" value="ECF_trnsprt_substrate-spec"/>
</dbReference>
<dbReference type="GO" id="GO:0022857">
    <property type="term" value="F:transmembrane transporter activity"/>
    <property type="evidence" value="ECO:0007669"/>
    <property type="project" value="InterPro"/>
</dbReference>
<proteinExistence type="predicted"/>
<feature type="transmembrane region" description="Helical" evidence="1">
    <location>
        <begin position="90"/>
        <end position="111"/>
    </location>
</feature>
<evidence type="ECO:0000313" key="3">
    <source>
        <dbReference type="Proteomes" id="UP000214689"/>
    </source>
</evidence>
<evidence type="ECO:0000313" key="2">
    <source>
        <dbReference type="EMBL" id="ASS37727.1"/>
    </source>
</evidence>